<keyword evidence="4" id="KW-1185">Reference proteome</keyword>
<sequence length="446" mass="48717">MGADYRNSNPKPALSTVPGPPPAEQARRRDELTHHKRLALGLLIVAAVVYIACQVIAHTAELGAGASWWVGLIRTGAEAGMVGGLADWFAVTALFRHPLGLPIPHTAIVKTNKDRIGRSLAGFVGENFLNAELIIDRLQKMNVPTDIGRWLATPGNAELCSRKVGEAIVWAVNNTDEKEVTAIIKSAVVDKAAEPAWGPPAGRLLEQLIAEGHTEPVIEQFAAWLHRQALRNPGFFDRIVDDKLPGWAPGFMHTIAADKLYREVIGFTEQIATDPTHEFRRHLARIIAEFADDLQHNDRTIAKVEQLKQEVLASRAVTDLPAVMWQSIAGNLNTQASDSTSLLRTKITAWLVTFGNALLDDTARRRWLDTLITKGARFITENYGDNLTSLISDTIAGWDTDETVDKIELMVGKDLQYIRMNGTIVGSLAGVAIYLLSSLAVLVAGA</sequence>
<dbReference type="AlphaFoldDB" id="A0A939DZQ8"/>
<feature type="transmembrane region" description="Helical" evidence="2">
    <location>
        <begin position="38"/>
        <end position="57"/>
    </location>
</feature>
<comment type="caution">
    <text evidence="3">The sequence shown here is derived from an EMBL/GenBank/DDBJ whole genome shotgun (WGS) entry which is preliminary data.</text>
</comment>
<feature type="compositionally biased region" description="Polar residues" evidence="1">
    <location>
        <begin position="1"/>
        <end position="10"/>
    </location>
</feature>
<protein>
    <submittedName>
        <fullName evidence="3">DUF445 family protein</fullName>
    </submittedName>
</protein>
<gene>
    <name evidence="3" type="ORF">JZY06_04150</name>
</gene>
<evidence type="ECO:0000313" key="4">
    <source>
        <dbReference type="Proteomes" id="UP000664332"/>
    </source>
</evidence>
<keyword evidence="2" id="KW-1133">Transmembrane helix</keyword>
<evidence type="ECO:0000313" key="3">
    <source>
        <dbReference type="EMBL" id="MBN9643815.1"/>
    </source>
</evidence>
<dbReference type="Proteomes" id="UP000664332">
    <property type="component" value="Unassembled WGS sequence"/>
</dbReference>
<feature type="transmembrane region" description="Helical" evidence="2">
    <location>
        <begin position="423"/>
        <end position="444"/>
    </location>
</feature>
<reference evidence="3" key="1">
    <citation type="submission" date="2021-03" db="EMBL/GenBank/DDBJ databases">
        <authorList>
            <person name="Sun Q."/>
        </authorList>
    </citation>
    <scope>NUCLEOTIDE SEQUENCE</scope>
    <source>
        <strain evidence="3">CCM 8862</strain>
    </source>
</reference>
<feature type="region of interest" description="Disordered" evidence="1">
    <location>
        <begin position="1"/>
        <end position="29"/>
    </location>
</feature>
<name>A0A939DZQ8_9CORY</name>
<proteinExistence type="predicted"/>
<keyword evidence="2" id="KW-0812">Transmembrane</keyword>
<evidence type="ECO:0000256" key="2">
    <source>
        <dbReference type="SAM" id="Phobius"/>
    </source>
</evidence>
<organism evidence="3 4">
    <name type="scientific">Corynebacterium mendelii</name>
    <dbReference type="NCBI Taxonomy" id="2765362"/>
    <lineage>
        <taxon>Bacteria</taxon>
        <taxon>Bacillati</taxon>
        <taxon>Actinomycetota</taxon>
        <taxon>Actinomycetes</taxon>
        <taxon>Mycobacteriales</taxon>
        <taxon>Corynebacteriaceae</taxon>
        <taxon>Corynebacterium</taxon>
    </lineage>
</organism>
<keyword evidence="2" id="KW-0472">Membrane</keyword>
<dbReference type="EMBL" id="JAFLEQ010000008">
    <property type="protein sequence ID" value="MBN9643815.1"/>
    <property type="molecule type" value="Genomic_DNA"/>
</dbReference>
<dbReference type="InterPro" id="IPR007383">
    <property type="entry name" value="DUF445"/>
</dbReference>
<dbReference type="GO" id="GO:0005886">
    <property type="term" value="C:plasma membrane"/>
    <property type="evidence" value="ECO:0007669"/>
    <property type="project" value="TreeGrafter"/>
</dbReference>
<evidence type="ECO:0000256" key="1">
    <source>
        <dbReference type="SAM" id="MobiDB-lite"/>
    </source>
</evidence>
<dbReference type="PANTHER" id="PTHR38442">
    <property type="entry name" value="INNER MEMBRANE PROTEIN-RELATED"/>
    <property type="match status" value="1"/>
</dbReference>
<accession>A0A939DZQ8</accession>
<dbReference type="Pfam" id="PF04286">
    <property type="entry name" value="DUF445"/>
    <property type="match status" value="1"/>
</dbReference>
<dbReference type="PANTHER" id="PTHR38442:SF1">
    <property type="entry name" value="INNER MEMBRANE PROTEIN"/>
    <property type="match status" value="1"/>
</dbReference>
<dbReference type="RefSeq" id="WP_207118539.1">
    <property type="nucleotide sequence ID" value="NZ_JAFLEQ010000008.1"/>
</dbReference>